<keyword evidence="1" id="KW-0812">Transmembrane</keyword>
<sequence>MHRFSSARLRSGTVLYRERMPLTAMPWILLTMPWVLLTMAAALLYGTWSGVVDRAEPVWVALGWAALTAGAIGVLFLSIWALPVIGEGKRVQVDETGEIPEALLIEDLRAVRRGSRRPCWAVQAPRTDNLHGSLRTARRQHRGC</sequence>
<dbReference type="RefSeq" id="WP_344683041.1">
    <property type="nucleotide sequence ID" value="NZ_BAAAVT010000002.1"/>
</dbReference>
<comment type="caution">
    <text evidence="2">The sequence shown here is derived from an EMBL/GenBank/DDBJ whole genome shotgun (WGS) entry which is preliminary data.</text>
</comment>
<gene>
    <name evidence="2" type="ORF">GCM10010529_04350</name>
</gene>
<protein>
    <submittedName>
        <fullName evidence="2">Uncharacterized protein</fullName>
    </submittedName>
</protein>
<proteinExistence type="predicted"/>
<keyword evidence="1" id="KW-1133">Transmembrane helix</keyword>
<feature type="transmembrane region" description="Helical" evidence="1">
    <location>
        <begin position="27"/>
        <end position="46"/>
    </location>
</feature>
<reference evidence="3" key="1">
    <citation type="journal article" date="2019" name="Int. J. Syst. Evol. Microbiol.">
        <title>The Global Catalogue of Microorganisms (GCM) 10K type strain sequencing project: providing services to taxonomists for standard genome sequencing and annotation.</title>
        <authorList>
            <consortium name="The Broad Institute Genomics Platform"/>
            <consortium name="The Broad Institute Genome Sequencing Center for Infectious Disease"/>
            <person name="Wu L."/>
            <person name="Ma J."/>
        </authorList>
    </citation>
    <scope>NUCLEOTIDE SEQUENCE [LARGE SCALE GENOMIC DNA]</scope>
    <source>
        <strain evidence="3">JCM 14309</strain>
    </source>
</reference>
<keyword evidence="1" id="KW-0472">Membrane</keyword>
<evidence type="ECO:0000256" key="1">
    <source>
        <dbReference type="SAM" id="Phobius"/>
    </source>
</evidence>
<evidence type="ECO:0000313" key="3">
    <source>
        <dbReference type="Proteomes" id="UP001500236"/>
    </source>
</evidence>
<accession>A0ABP6LRJ2</accession>
<dbReference type="Proteomes" id="UP001500236">
    <property type="component" value="Unassembled WGS sequence"/>
</dbReference>
<dbReference type="EMBL" id="BAAAVT010000002">
    <property type="protein sequence ID" value="GAA3053450.1"/>
    <property type="molecule type" value="Genomic_DNA"/>
</dbReference>
<evidence type="ECO:0000313" key="2">
    <source>
        <dbReference type="EMBL" id="GAA3053450.1"/>
    </source>
</evidence>
<name>A0ABP6LRJ2_9MICC</name>
<keyword evidence="3" id="KW-1185">Reference proteome</keyword>
<feature type="transmembrane region" description="Helical" evidence="1">
    <location>
        <begin position="58"/>
        <end position="82"/>
    </location>
</feature>
<organism evidence="2 3">
    <name type="scientific">Nesterenkonia aethiopica</name>
    <dbReference type="NCBI Taxonomy" id="269144"/>
    <lineage>
        <taxon>Bacteria</taxon>
        <taxon>Bacillati</taxon>
        <taxon>Actinomycetota</taxon>
        <taxon>Actinomycetes</taxon>
        <taxon>Micrococcales</taxon>
        <taxon>Micrococcaceae</taxon>
        <taxon>Nesterenkonia</taxon>
    </lineage>
</organism>